<dbReference type="PANTHER" id="PTHR11003">
    <property type="entry name" value="POTASSIUM CHANNEL, SUBFAMILY K"/>
    <property type="match status" value="1"/>
</dbReference>
<evidence type="ECO:0000256" key="3">
    <source>
        <dbReference type="ARBA" id="ARBA00022692"/>
    </source>
</evidence>
<dbReference type="Pfam" id="PF07885">
    <property type="entry name" value="Ion_trans_2"/>
    <property type="match status" value="1"/>
</dbReference>
<dbReference type="EMBL" id="OU015567">
    <property type="protein sequence ID" value="CAG5112077.1"/>
    <property type="molecule type" value="Genomic_DNA"/>
</dbReference>
<dbReference type="InterPro" id="IPR013099">
    <property type="entry name" value="K_chnl_dom"/>
</dbReference>
<evidence type="ECO:0000256" key="2">
    <source>
        <dbReference type="ARBA" id="ARBA00022448"/>
    </source>
</evidence>
<dbReference type="InterPro" id="IPR003280">
    <property type="entry name" value="2pore_dom_K_chnl"/>
</dbReference>
<reference evidence="9 10" key="1">
    <citation type="submission" date="2021-04" db="EMBL/GenBank/DDBJ databases">
        <authorList>
            <person name="Bliznina A."/>
        </authorList>
    </citation>
    <scope>NUCLEOTIDE SEQUENCE [LARGE SCALE GENOMIC DNA]</scope>
</reference>
<keyword evidence="5" id="KW-0406">Ion transport</keyword>
<evidence type="ECO:0000259" key="8">
    <source>
        <dbReference type="Pfam" id="PF07885"/>
    </source>
</evidence>
<dbReference type="Gene3D" id="1.10.287.70">
    <property type="match status" value="1"/>
</dbReference>
<accession>A0ABN7T4Y1</accession>
<evidence type="ECO:0000313" key="9">
    <source>
        <dbReference type="EMBL" id="CAG5112077.1"/>
    </source>
</evidence>
<keyword evidence="3" id="KW-0812">Transmembrane</keyword>
<keyword evidence="4" id="KW-1133">Transmembrane helix</keyword>
<organism evidence="9 10">
    <name type="scientific">Oikopleura dioica</name>
    <name type="common">Tunicate</name>
    <dbReference type="NCBI Taxonomy" id="34765"/>
    <lineage>
        <taxon>Eukaryota</taxon>
        <taxon>Metazoa</taxon>
        <taxon>Chordata</taxon>
        <taxon>Tunicata</taxon>
        <taxon>Appendicularia</taxon>
        <taxon>Copelata</taxon>
        <taxon>Oikopleuridae</taxon>
        <taxon>Oikopleura</taxon>
    </lineage>
</organism>
<protein>
    <submittedName>
        <fullName evidence="9">Oidioi.mRNA.OKI2018_I69.chr2.g6333.t1.cds</fullName>
    </submittedName>
</protein>
<dbReference type="Proteomes" id="UP001158576">
    <property type="component" value="Chromosome 2"/>
</dbReference>
<keyword evidence="7" id="KW-0407">Ion channel</keyword>
<evidence type="ECO:0000256" key="7">
    <source>
        <dbReference type="ARBA" id="ARBA00023303"/>
    </source>
</evidence>
<keyword evidence="10" id="KW-1185">Reference proteome</keyword>
<proteinExistence type="predicted"/>
<name>A0ABN7T4Y1_OIKDI</name>
<keyword evidence="6" id="KW-0472">Membrane</keyword>
<evidence type="ECO:0000256" key="4">
    <source>
        <dbReference type="ARBA" id="ARBA00022989"/>
    </source>
</evidence>
<gene>
    <name evidence="9" type="ORF">OKIOD_LOCUS15098</name>
</gene>
<dbReference type="SUPFAM" id="SSF81324">
    <property type="entry name" value="Voltage-gated potassium channels"/>
    <property type="match status" value="1"/>
</dbReference>
<sequence length="329" mass="38310">MYFYTFGLNEKFCSGVRRYKETSMGRFDKTVEDMFFEWMSHDCDSQSNIALQQKYDELSQSLKFEYGNFFTFAQNISDQKKNFDEETIVLKGDVLRSIMQKSTMMVLKKCAEKRAQWKEEQETFGDMYFYTFGLNGKFCSGVRRYKETSMGRFDKTVEDMFFEWMSHDCDSQSNIALQQKYDELSQSLKFEYGNFFTFAQNISDQKKNFDEETIVLKGDVLRSIMQKSTMMVVRKYTELETACNMKWNFHNSLFFAGTVATTIGYGKLTPQTALGRLFCIVYLSVGIPYFAFLTSTLSDSLNAQLGRKIGLKLITSQFKELMDLLSGSI</sequence>
<comment type="subcellular location">
    <subcellularLocation>
        <location evidence="1">Membrane</location>
        <topology evidence="1">Multi-pass membrane protein</topology>
    </subcellularLocation>
</comment>
<evidence type="ECO:0000256" key="1">
    <source>
        <dbReference type="ARBA" id="ARBA00004141"/>
    </source>
</evidence>
<evidence type="ECO:0000313" key="10">
    <source>
        <dbReference type="Proteomes" id="UP001158576"/>
    </source>
</evidence>
<evidence type="ECO:0000256" key="6">
    <source>
        <dbReference type="ARBA" id="ARBA00023136"/>
    </source>
</evidence>
<evidence type="ECO:0000256" key="5">
    <source>
        <dbReference type="ARBA" id="ARBA00023065"/>
    </source>
</evidence>
<feature type="domain" description="Potassium channel" evidence="8">
    <location>
        <begin position="241"/>
        <end position="299"/>
    </location>
</feature>
<keyword evidence="2" id="KW-0813">Transport</keyword>
<dbReference type="PANTHER" id="PTHR11003:SF345">
    <property type="entry name" value="TWIK FAMILY OF POTASSIUM CHANNELS PROTEIN 18"/>
    <property type="match status" value="1"/>
</dbReference>